<organism evidence="1">
    <name type="scientific">Magallana gigas</name>
    <name type="common">Pacific oyster</name>
    <name type="synonym">Crassostrea gigas</name>
    <dbReference type="NCBI Taxonomy" id="29159"/>
    <lineage>
        <taxon>Eukaryota</taxon>
        <taxon>Metazoa</taxon>
        <taxon>Spiralia</taxon>
        <taxon>Lophotrochozoa</taxon>
        <taxon>Mollusca</taxon>
        <taxon>Bivalvia</taxon>
        <taxon>Autobranchia</taxon>
        <taxon>Pteriomorphia</taxon>
        <taxon>Ostreida</taxon>
        <taxon>Ostreoidea</taxon>
        <taxon>Ostreidae</taxon>
        <taxon>Magallana</taxon>
    </lineage>
</organism>
<dbReference type="InterPro" id="IPR035897">
    <property type="entry name" value="Toll_tir_struct_dom_sf"/>
</dbReference>
<dbReference type="InParanoid" id="K1R7N2"/>
<dbReference type="EMBL" id="JH818493">
    <property type="protein sequence ID" value="EKC39594.1"/>
    <property type="molecule type" value="Genomic_DNA"/>
</dbReference>
<reference evidence="1" key="1">
    <citation type="journal article" date="2012" name="Nature">
        <title>The oyster genome reveals stress adaptation and complexity of shell formation.</title>
        <authorList>
            <person name="Zhang G."/>
            <person name="Fang X."/>
            <person name="Guo X."/>
            <person name="Li L."/>
            <person name="Luo R."/>
            <person name="Xu F."/>
            <person name="Yang P."/>
            <person name="Zhang L."/>
            <person name="Wang X."/>
            <person name="Qi H."/>
            <person name="Xiong Z."/>
            <person name="Que H."/>
            <person name="Xie Y."/>
            <person name="Holland P.W."/>
            <person name="Paps J."/>
            <person name="Zhu Y."/>
            <person name="Wu F."/>
            <person name="Chen Y."/>
            <person name="Wang J."/>
            <person name="Peng C."/>
            <person name="Meng J."/>
            <person name="Yang L."/>
            <person name="Liu J."/>
            <person name="Wen B."/>
            <person name="Zhang N."/>
            <person name="Huang Z."/>
            <person name="Zhu Q."/>
            <person name="Feng Y."/>
            <person name="Mount A."/>
            <person name="Hedgecock D."/>
            <person name="Xu Z."/>
            <person name="Liu Y."/>
            <person name="Domazet-Loso T."/>
            <person name="Du Y."/>
            <person name="Sun X."/>
            <person name="Zhang S."/>
            <person name="Liu B."/>
            <person name="Cheng P."/>
            <person name="Jiang X."/>
            <person name="Li J."/>
            <person name="Fan D."/>
            <person name="Wang W."/>
            <person name="Fu W."/>
            <person name="Wang T."/>
            <person name="Wang B."/>
            <person name="Zhang J."/>
            <person name="Peng Z."/>
            <person name="Li Y."/>
            <person name="Li N."/>
            <person name="Wang J."/>
            <person name="Chen M."/>
            <person name="He Y."/>
            <person name="Tan F."/>
            <person name="Song X."/>
            <person name="Zheng Q."/>
            <person name="Huang R."/>
            <person name="Yang H."/>
            <person name="Du X."/>
            <person name="Chen L."/>
            <person name="Yang M."/>
            <person name="Gaffney P.M."/>
            <person name="Wang S."/>
            <person name="Luo L."/>
            <person name="She Z."/>
            <person name="Ming Y."/>
            <person name="Huang W."/>
            <person name="Zhang S."/>
            <person name="Huang B."/>
            <person name="Zhang Y."/>
            <person name="Qu T."/>
            <person name="Ni P."/>
            <person name="Miao G."/>
            <person name="Wang J."/>
            <person name="Wang Q."/>
            <person name="Steinberg C.E."/>
            <person name="Wang H."/>
            <person name="Li N."/>
            <person name="Qian L."/>
            <person name="Zhang G."/>
            <person name="Li Y."/>
            <person name="Yang H."/>
            <person name="Liu X."/>
            <person name="Wang J."/>
            <person name="Yin Y."/>
            <person name="Wang J."/>
        </authorList>
    </citation>
    <scope>NUCLEOTIDE SEQUENCE [LARGE SCALE GENOMIC DNA]</scope>
    <source>
        <strain evidence="1">05x7-T-G4-1.051#20</strain>
    </source>
</reference>
<sequence>MLLKVLILHAPDDTAEVTSFLRQVEEIMSDYILDITLFSDDKNIDKFNDIVKETHIVLVFMTETLCTRHWVNYNNTVTVNSMLSGNGPAILVPIFTATRAQAKFKVPLGLNCLKGLRYCDQDEFYRRSVRRTLIGVLEQQGSASTKEDKKDVRLSYTDDTGLSPDSFFGTVHIRNNENLSRRVRMVSCPYVSNKRVN</sequence>
<dbReference type="AlphaFoldDB" id="K1R7N2"/>
<proteinExistence type="predicted"/>
<name>K1R7N2_MAGGI</name>
<evidence type="ECO:0000313" key="1">
    <source>
        <dbReference type="EMBL" id="EKC39594.1"/>
    </source>
</evidence>
<accession>K1R7N2</accession>
<dbReference type="HOGENOM" id="CLU_1385397_0_0_1"/>
<dbReference type="Gene3D" id="3.40.50.10140">
    <property type="entry name" value="Toll/interleukin-1 receptor homology (TIR) domain"/>
    <property type="match status" value="1"/>
</dbReference>
<protein>
    <submittedName>
        <fullName evidence="1">Uncharacterized protein</fullName>
    </submittedName>
</protein>
<gene>
    <name evidence="1" type="ORF">CGI_10017234</name>
</gene>